<sequence length="435" mass="50219">MKKVLAIDDSTVWRNFLQNLLEIKGYNVETAKDGLDGINKFFTFLPDVVIVDYVMPKLNGIHFTRFIRSFSFSKNVGIIMLTGADETVNKFWAKKSGVNYFLKKTLPQDELEKEVLEFVNKPFAMEWSREIYKIHIEPYGELVDIIEESLKESTLVREIMSYSEFIYDERLVVNKLFELFSEVLNFKAMYMSICSLSEMRLYGFGENLASPEELHSFIENFTGIRYYSSVKAYFDGNRKIKDNFVIEIIYQKGEPVGFLVVEEPSSHEVVQHVLSIVNEPIGALIGLINDYNNLSSGKEIDEVTGLYNKTYFRTRLLNALDFVQRNNLPASLGKLTIKNLREISTKHGEDATNNLLKKIGNVFLEKFQEFSARFSANEFVCIFIGEDIERAKLEIEECKKNVQKIAQSENIKIDFDCKVVEWHGETIGELIEKLT</sequence>
<feature type="domain" description="GGDEF" evidence="5">
    <location>
        <begin position="328"/>
        <end position="435"/>
    </location>
</feature>
<dbReference type="Gene3D" id="3.40.50.2300">
    <property type="match status" value="1"/>
</dbReference>
<organism evidence="6 7">
    <name type="scientific">Fervidobacterium nodosum (strain ATCC 35602 / DSM 5306 / Rt17-B1)</name>
    <dbReference type="NCBI Taxonomy" id="381764"/>
    <lineage>
        <taxon>Bacteria</taxon>
        <taxon>Thermotogati</taxon>
        <taxon>Thermotogota</taxon>
        <taxon>Thermotogae</taxon>
        <taxon>Thermotogales</taxon>
        <taxon>Fervidobacteriaceae</taxon>
        <taxon>Fervidobacterium</taxon>
    </lineage>
</organism>
<dbReference type="eggNOG" id="COG0745">
    <property type="taxonomic scope" value="Bacteria"/>
</dbReference>
<dbReference type="GO" id="GO:0000160">
    <property type="term" value="P:phosphorelay signal transduction system"/>
    <property type="evidence" value="ECO:0007669"/>
    <property type="project" value="UniProtKB-KW"/>
</dbReference>
<evidence type="ECO:0000256" key="3">
    <source>
        <dbReference type="PROSITE-ProRule" id="PRU00169"/>
    </source>
</evidence>
<dbReference type="PANTHER" id="PTHR44591:SF14">
    <property type="entry name" value="PROTEIN PILG"/>
    <property type="match status" value="1"/>
</dbReference>
<dbReference type="InterPro" id="IPR001789">
    <property type="entry name" value="Sig_transdc_resp-reg_receiver"/>
</dbReference>
<evidence type="ECO:0000313" key="7">
    <source>
        <dbReference type="Proteomes" id="UP000002415"/>
    </source>
</evidence>
<protein>
    <submittedName>
        <fullName evidence="6">Response regulator receiver modulated diguanylate cyclase</fullName>
    </submittedName>
</protein>
<dbReference type="PROSITE" id="PS50887">
    <property type="entry name" value="GGDEF"/>
    <property type="match status" value="1"/>
</dbReference>
<dbReference type="SMART" id="SM00267">
    <property type="entry name" value="GGDEF"/>
    <property type="match status" value="1"/>
</dbReference>
<dbReference type="Pfam" id="PF00072">
    <property type="entry name" value="Response_reg"/>
    <property type="match status" value="1"/>
</dbReference>
<name>A7HLI0_FERNB</name>
<dbReference type="SMART" id="SM00448">
    <property type="entry name" value="REC"/>
    <property type="match status" value="1"/>
</dbReference>
<evidence type="ECO:0000259" key="5">
    <source>
        <dbReference type="PROSITE" id="PS50887"/>
    </source>
</evidence>
<dbReference type="SUPFAM" id="SSF55073">
    <property type="entry name" value="Nucleotide cyclase"/>
    <property type="match status" value="1"/>
</dbReference>
<proteinExistence type="predicted"/>
<evidence type="ECO:0000313" key="6">
    <source>
        <dbReference type="EMBL" id="ABS60763.1"/>
    </source>
</evidence>
<dbReference type="Gene3D" id="3.30.70.270">
    <property type="match status" value="1"/>
</dbReference>
<accession>A7HLI0</accession>
<keyword evidence="7" id="KW-1185">Reference proteome</keyword>
<dbReference type="KEGG" id="fno:Fnod_0913"/>
<gene>
    <name evidence="6" type="ordered locus">Fnod_0913</name>
</gene>
<evidence type="ECO:0000259" key="4">
    <source>
        <dbReference type="PROSITE" id="PS50110"/>
    </source>
</evidence>
<dbReference type="AlphaFoldDB" id="A7HLI0"/>
<keyword evidence="2" id="KW-0902">Two-component regulatory system</keyword>
<dbReference type="SUPFAM" id="SSF52172">
    <property type="entry name" value="CheY-like"/>
    <property type="match status" value="1"/>
</dbReference>
<feature type="modified residue" description="4-aspartylphosphate" evidence="3">
    <location>
        <position position="52"/>
    </location>
</feature>
<dbReference type="RefSeq" id="WP_011994078.1">
    <property type="nucleotide sequence ID" value="NC_009718.1"/>
</dbReference>
<dbReference type="InterPro" id="IPR050595">
    <property type="entry name" value="Bact_response_regulator"/>
</dbReference>
<reference evidence="6 7" key="1">
    <citation type="submission" date="2007-07" db="EMBL/GenBank/DDBJ databases">
        <title>Complete sequence of Fervidobacterium nodosum Rt17-B1.</title>
        <authorList>
            <consortium name="US DOE Joint Genome Institute"/>
            <person name="Copeland A."/>
            <person name="Lucas S."/>
            <person name="Lapidus A."/>
            <person name="Barry K."/>
            <person name="Glavina del Rio T."/>
            <person name="Dalin E."/>
            <person name="Tice H."/>
            <person name="Pitluck S."/>
            <person name="Saunders E."/>
            <person name="Brettin T."/>
            <person name="Bruce D."/>
            <person name="Detter J.C."/>
            <person name="Han C."/>
            <person name="Schmutz J."/>
            <person name="Larimer F."/>
            <person name="Land M."/>
            <person name="Hauser L."/>
            <person name="Kyrpides N."/>
            <person name="Mikhailova N."/>
            <person name="Nelson K."/>
            <person name="Gogarten J.P."/>
            <person name="Noll K."/>
            <person name="Richardson P."/>
        </authorList>
    </citation>
    <scope>NUCLEOTIDE SEQUENCE [LARGE SCALE GENOMIC DNA]</scope>
    <source>
        <strain evidence="7">ATCC 35602 / DSM 5306 / Rt17-B1</strain>
    </source>
</reference>
<feature type="domain" description="Response regulatory" evidence="4">
    <location>
        <begin position="3"/>
        <end position="119"/>
    </location>
</feature>
<dbReference type="STRING" id="381764.Fnod_0913"/>
<evidence type="ECO:0000256" key="2">
    <source>
        <dbReference type="ARBA" id="ARBA00023012"/>
    </source>
</evidence>
<dbReference type="Proteomes" id="UP000002415">
    <property type="component" value="Chromosome"/>
</dbReference>
<dbReference type="PROSITE" id="PS50110">
    <property type="entry name" value="RESPONSE_REGULATORY"/>
    <property type="match status" value="1"/>
</dbReference>
<keyword evidence="1 3" id="KW-0597">Phosphoprotein</keyword>
<dbReference type="PANTHER" id="PTHR44591">
    <property type="entry name" value="STRESS RESPONSE REGULATOR PROTEIN 1"/>
    <property type="match status" value="1"/>
</dbReference>
<dbReference type="InterPro" id="IPR043128">
    <property type="entry name" value="Rev_trsase/Diguanyl_cyclase"/>
</dbReference>
<evidence type="ECO:0000256" key="1">
    <source>
        <dbReference type="ARBA" id="ARBA00022553"/>
    </source>
</evidence>
<reference evidence="6 7" key="2">
    <citation type="journal article" date="2009" name="Proc. Natl. Acad. Sci. U.S.A.">
        <title>On the chimeric nature, thermophilic origin, and phylogenetic placement of the Thermotogales.</title>
        <authorList>
            <person name="Zhaxybayeva O."/>
            <person name="Swithers K.S."/>
            <person name="Lapierre P."/>
            <person name="Fournier G.P."/>
            <person name="Bickhart D.M."/>
            <person name="DeBoy R.T."/>
            <person name="Nelson K.E."/>
            <person name="Nesbo C.L."/>
            <person name="Doolittle W.F."/>
            <person name="Gogarten J.P."/>
            <person name="Noll K.M."/>
        </authorList>
    </citation>
    <scope>NUCLEOTIDE SEQUENCE [LARGE SCALE GENOMIC DNA]</scope>
    <source>
        <strain evidence="7">ATCC 35602 / DSM 5306 / Rt17-B1</strain>
    </source>
</reference>
<dbReference type="CDD" id="cd00156">
    <property type="entry name" value="REC"/>
    <property type="match status" value="1"/>
</dbReference>
<dbReference type="InterPro" id="IPR029787">
    <property type="entry name" value="Nucleotide_cyclase"/>
</dbReference>
<dbReference type="InterPro" id="IPR000160">
    <property type="entry name" value="GGDEF_dom"/>
</dbReference>
<dbReference type="InterPro" id="IPR011006">
    <property type="entry name" value="CheY-like_superfamily"/>
</dbReference>
<dbReference type="HOGENOM" id="CLU_628413_0_0_0"/>
<dbReference type="EMBL" id="CP000771">
    <property type="protein sequence ID" value="ABS60763.1"/>
    <property type="molecule type" value="Genomic_DNA"/>
</dbReference>
<dbReference type="Pfam" id="PF00990">
    <property type="entry name" value="GGDEF"/>
    <property type="match status" value="1"/>
</dbReference>